<dbReference type="OMA" id="NQYLHSQ"/>
<reference evidence="1" key="3">
    <citation type="submission" date="2025-09" db="UniProtKB">
        <authorList>
            <consortium name="Ensembl"/>
        </authorList>
    </citation>
    <scope>IDENTIFICATION</scope>
</reference>
<dbReference type="RefSeq" id="XP_030680543.1">
    <property type="nucleotide sequence ID" value="XM_030824683.1"/>
</dbReference>
<reference evidence="1 2" key="1">
    <citation type="submission" date="2012-10" db="EMBL/GenBank/DDBJ databases">
        <authorList>
            <consortium name="Gibbon Genome Sequencing Consortium"/>
        </authorList>
    </citation>
    <scope>NUCLEOTIDE SEQUENCE [LARGE SCALE GENOMIC DNA]</scope>
</reference>
<keyword evidence="2" id="KW-1185">Reference proteome</keyword>
<sequence length="182" mass="21124">MAVSPTTCFGPRAEMSILEINQYLRSELEKCKENFRDLTEKFLTFKATVYSLANHLQKYKCEEGKDLIESVLEEELQFQERELAELPRPAARLRIHDPLIQAQAEELTHLRQKIQEGRDVCYLFTQHVKDTVKSFEGLLRNTGIAYYQRQRFCEQMVQGRQLTEILVRKLATGKLAAGSEDP</sequence>
<dbReference type="Gene3D" id="1.20.5.1700">
    <property type="match status" value="1"/>
</dbReference>
<proteinExistence type="predicted"/>
<dbReference type="GeneTree" id="ENSGT00420000029746"/>
<accession>A0A2I3HXG0</accession>
<dbReference type="GeneID" id="100594556"/>
<dbReference type="KEGG" id="nle:100594556"/>
<dbReference type="EMBL" id="ADFV01182986">
    <property type="status" value="NOT_ANNOTATED_CDS"/>
    <property type="molecule type" value="Genomic_DNA"/>
</dbReference>
<dbReference type="InParanoid" id="A0A2I3HXG0"/>
<evidence type="ECO:0008006" key="3">
    <source>
        <dbReference type="Google" id="ProtNLM"/>
    </source>
</evidence>
<dbReference type="PANTHER" id="PTHR14199">
    <property type="entry name" value="NEUROBLASTOMA BREAKPOINT FAMILY MEMBER 6-LIKE PROTEIN"/>
    <property type="match status" value="1"/>
</dbReference>
<dbReference type="InterPro" id="IPR055306">
    <property type="entry name" value="NBPF"/>
</dbReference>
<gene>
    <name evidence="1" type="primary">LOC100594556</name>
</gene>
<dbReference type="Proteomes" id="UP000001073">
    <property type="component" value="Chromosome 12"/>
</dbReference>
<evidence type="ECO:0000313" key="2">
    <source>
        <dbReference type="Proteomes" id="UP000001073"/>
    </source>
</evidence>
<dbReference type="AlphaFoldDB" id="A0A2I3HXG0"/>
<evidence type="ECO:0000313" key="1">
    <source>
        <dbReference type="Ensembl" id="ENSNLEP00000048289.1"/>
    </source>
</evidence>
<dbReference type="OrthoDB" id="9535580at2759"/>
<reference evidence="1" key="2">
    <citation type="submission" date="2025-08" db="UniProtKB">
        <authorList>
            <consortium name="Ensembl"/>
        </authorList>
    </citation>
    <scope>IDENTIFICATION</scope>
</reference>
<dbReference type="Ensembl" id="ENSNLET00000042103.1">
    <property type="protein sequence ID" value="ENSNLEP00000048289.1"/>
    <property type="gene ID" value="ENSNLEG00000035986.1"/>
</dbReference>
<organism evidence="1 2">
    <name type="scientific">Nomascus leucogenys</name>
    <name type="common">Northern white-cheeked gibbon</name>
    <name type="synonym">Hylobates leucogenys</name>
    <dbReference type="NCBI Taxonomy" id="61853"/>
    <lineage>
        <taxon>Eukaryota</taxon>
        <taxon>Metazoa</taxon>
        <taxon>Chordata</taxon>
        <taxon>Craniata</taxon>
        <taxon>Vertebrata</taxon>
        <taxon>Euteleostomi</taxon>
        <taxon>Mammalia</taxon>
        <taxon>Eutheria</taxon>
        <taxon>Euarchontoglires</taxon>
        <taxon>Primates</taxon>
        <taxon>Haplorrhini</taxon>
        <taxon>Catarrhini</taxon>
        <taxon>Hylobatidae</taxon>
        <taxon>Nomascus</taxon>
    </lineage>
</organism>
<dbReference type="PANTHER" id="PTHR14199:SF38">
    <property type="entry name" value="NEUROBLASTOMA BREAKPOINT FAMILY MEMBER 6-LIKE PROTEIN"/>
    <property type="match status" value="1"/>
</dbReference>
<name>A0A2I3HXG0_NOMLE</name>
<protein>
    <recommendedName>
        <fullName evidence="3">Olduvai domain-containing protein</fullName>
    </recommendedName>
</protein>